<dbReference type="InterPro" id="IPR041289">
    <property type="entry name" value="Bact_RF_family3"/>
</dbReference>
<dbReference type="Pfam" id="PF18845">
    <property type="entry name" value="baeRF_family3"/>
    <property type="match status" value="1"/>
</dbReference>
<organism evidence="1 2">
    <name type="scientific">Pseudomonas syringae pv. spinaceae</name>
    <dbReference type="NCBI Taxonomy" id="264459"/>
    <lineage>
        <taxon>Bacteria</taxon>
        <taxon>Pseudomonadati</taxon>
        <taxon>Pseudomonadota</taxon>
        <taxon>Gammaproteobacteria</taxon>
        <taxon>Pseudomonadales</taxon>
        <taxon>Pseudomonadaceae</taxon>
        <taxon>Pseudomonas</taxon>
        <taxon>Pseudomonas syringae</taxon>
    </lineage>
</organism>
<name>A0A0N8T0T1_PSESX</name>
<accession>A0A0N8T0T1</accession>
<gene>
    <name evidence="1" type="ORF">ALO94_04610</name>
</gene>
<evidence type="ECO:0000313" key="1">
    <source>
        <dbReference type="EMBL" id="KPY78056.1"/>
    </source>
</evidence>
<dbReference type="PATRIC" id="fig|264459.3.peg.7148"/>
<reference evidence="1 2" key="1">
    <citation type="submission" date="2015-09" db="EMBL/GenBank/DDBJ databases">
        <title>Genome announcement of multiple Pseudomonas syringae strains.</title>
        <authorList>
            <person name="Thakur S."/>
            <person name="Wang P.W."/>
            <person name="Gong Y."/>
            <person name="Weir B.S."/>
            <person name="Guttman D.S."/>
        </authorList>
    </citation>
    <scope>NUCLEOTIDE SEQUENCE [LARGE SCALE GENOMIC DNA]</scope>
    <source>
        <strain evidence="1 2">ICMP16929</strain>
    </source>
</reference>
<proteinExistence type="predicted"/>
<dbReference type="Proteomes" id="UP000050384">
    <property type="component" value="Unassembled WGS sequence"/>
</dbReference>
<comment type="caution">
    <text evidence="1">The sequence shown here is derived from an EMBL/GenBank/DDBJ whole genome shotgun (WGS) entry which is preliminary data.</text>
</comment>
<evidence type="ECO:0000313" key="2">
    <source>
        <dbReference type="Proteomes" id="UP000050384"/>
    </source>
</evidence>
<dbReference type="EMBL" id="LJRI01001048">
    <property type="protein sequence ID" value="KPY78056.1"/>
    <property type="molecule type" value="Genomic_DNA"/>
</dbReference>
<dbReference type="AlphaFoldDB" id="A0A0N8T0T1"/>
<dbReference type="RefSeq" id="WP_057427733.1">
    <property type="nucleotide sequence ID" value="NZ_LJRI01001048.1"/>
</dbReference>
<protein>
    <submittedName>
        <fullName evidence="1">Uncharacterized protein</fullName>
    </submittedName>
</protein>
<sequence>MVQIQTFTRNTLDTLLALADRTNLSVYMPAQQTFPERTQNPIRLKNLIKDLEGLLADQAHAETLLAPFHDLMADTEFWNSCPPSIAIFGGAEHFLVVGLHQPVQETAMVNRHPYLRPLLRQAPITERYQALCLTRDSVWVYEGAAQTLQQVELPEAVPTSQADALGDQLTSRDQQGHPDGFSGAGERGDPMMHESGGGGKQDEVNLDRERFFRAVDKAITEHCSRVCKLPLVLVALPENQAVFRAISHNPFLLADGVRKDPATLSSTELAQACTAVMSKRYEDSLNTAFDRFGVAVGQRLYASRLVDIEHATLEGRVALLLVEADGSEPGAQVAEEDAALDELILAVIRQGGEVVVVPAERSMPTDTRTAAVLRY</sequence>